<reference evidence="3" key="1">
    <citation type="journal article" date="2002" name="Science">
        <title>The draft genome of Ciona intestinalis: insights into chordate and vertebrate origins.</title>
        <authorList>
            <person name="Dehal P."/>
            <person name="Satou Y."/>
            <person name="Campbell R.K."/>
            <person name="Chapman J."/>
            <person name="Degnan B."/>
            <person name="De Tomaso A."/>
            <person name="Davidson B."/>
            <person name="Di Gregorio A."/>
            <person name="Gelpke M."/>
            <person name="Goodstein D.M."/>
            <person name="Harafuji N."/>
            <person name="Hastings K.E."/>
            <person name="Ho I."/>
            <person name="Hotta K."/>
            <person name="Huang W."/>
            <person name="Kawashima T."/>
            <person name="Lemaire P."/>
            <person name="Martinez D."/>
            <person name="Meinertzhagen I.A."/>
            <person name="Necula S."/>
            <person name="Nonaka M."/>
            <person name="Putnam N."/>
            <person name="Rash S."/>
            <person name="Saiga H."/>
            <person name="Satake M."/>
            <person name="Terry A."/>
            <person name="Yamada L."/>
            <person name="Wang H.G."/>
            <person name="Awazu S."/>
            <person name="Azumi K."/>
            <person name="Boore J."/>
            <person name="Branno M."/>
            <person name="Chin-Bow S."/>
            <person name="DeSantis R."/>
            <person name="Doyle S."/>
            <person name="Francino P."/>
            <person name="Keys D.N."/>
            <person name="Haga S."/>
            <person name="Hayashi H."/>
            <person name="Hino K."/>
            <person name="Imai K.S."/>
            <person name="Inaba K."/>
            <person name="Kano S."/>
            <person name="Kobayashi K."/>
            <person name="Kobayashi M."/>
            <person name="Lee B.I."/>
            <person name="Makabe K.W."/>
            <person name="Manohar C."/>
            <person name="Matassi G."/>
            <person name="Medina M."/>
            <person name="Mochizuki Y."/>
            <person name="Mount S."/>
            <person name="Morishita T."/>
            <person name="Miura S."/>
            <person name="Nakayama A."/>
            <person name="Nishizaka S."/>
            <person name="Nomoto H."/>
            <person name="Ohta F."/>
            <person name="Oishi K."/>
            <person name="Rigoutsos I."/>
            <person name="Sano M."/>
            <person name="Sasaki A."/>
            <person name="Sasakura Y."/>
            <person name="Shoguchi E."/>
            <person name="Shin-i T."/>
            <person name="Spagnuolo A."/>
            <person name="Stainier D."/>
            <person name="Suzuki M.M."/>
            <person name="Tassy O."/>
            <person name="Takatori N."/>
            <person name="Tokuoka M."/>
            <person name="Yagi K."/>
            <person name="Yoshizaki F."/>
            <person name="Wada S."/>
            <person name="Zhang C."/>
            <person name="Hyatt P.D."/>
            <person name="Larimer F."/>
            <person name="Detter C."/>
            <person name="Doggett N."/>
            <person name="Glavina T."/>
            <person name="Hawkins T."/>
            <person name="Richardson P."/>
            <person name="Lucas S."/>
            <person name="Kohara Y."/>
            <person name="Levine M."/>
            <person name="Satoh N."/>
            <person name="Rokhsar D.S."/>
        </authorList>
    </citation>
    <scope>NUCLEOTIDE SEQUENCE [LARGE SCALE GENOMIC DNA]</scope>
</reference>
<dbReference type="EMBL" id="EAAA01001407">
    <property type="status" value="NOT_ANNOTATED_CDS"/>
    <property type="molecule type" value="Genomic_DNA"/>
</dbReference>
<sequence length="227" mass="25278">MLSFMSSTLVMDPTKRITTQQCLEHNAFQTERLKDKNLDYFREATKPGSIRPKSAKGSVKGKKGKNGGDEIDNYNISQVPSNVDLLTYQPNNTAGRNDKLNDTYEANLAATKRGKKSNKLMHLLKDKVEPKSKSPDELPRFRSINGTSPDKEIDESPKRNNADSTPKVTPSNIGWAPKNNSSAEEILSSPEAKEVQEENVEGMFVKRNSVRHKSPHPVDPAKENQSA</sequence>
<feature type="region of interest" description="Disordered" evidence="1">
    <location>
        <begin position="126"/>
        <end position="227"/>
    </location>
</feature>
<evidence type="ECO:0000313" key="2">
    <source>
        <dbReference type="Ensembl" id="ENSCINP00000006557.3"/>
    </source>
</evidence>
<dbReference type="InParanoid" id="F6S339"/>
<accession>F6S339</accession>
<reference evidence="2" key="2">
    <citation type="journal article" date="2008" name="Genome Biol.">
        <title>Improved genome assembly and evidence-based global gene model set for the chordate Ciona intestinalis: new insight into intron and operon populations.</title>
        <authorList>
            <person name="Satou Y."/>
            <person name="Mineta K."/>
            <person name="Ogasawara M."/>
            <person name="Sasakura Y."/>
            <person name="Shoguchi E."/>
            <person name="Ueno K."/>
            <person name="Yamada L."/>
            <person name="Matsumoto J."/>
            <person name="Wasserscheid J."/>
            <person name="Dewar K."/>
            <person name="Wiley G.B."/>
            <person name="Macmil S.L."/>
            <person name="Roe B.A."/>
            <person name="Zeller R.W."/>
            <person name="Hastings K.E."/>
            <person name="Lemaire P."/>
            <person name="Lindquist E."/>
            <person name="Endo T."/>
            <person name="Hotta K."/>
            <person name="Inaba K."/>
        </authorList>
    </citation>
    <scope>NUCLEOTIDE SEQUENCE [LARGE SCALE GENOMIC DNA]</scope>
    <source>
        <strain evidence="2">wild type</strain>
    </source>
</reference>
<dbReference type="HOGENOM" id="CLU_1222043_0_0_1"/>
<dbReference type="Proteomes" id="UP000008144">
    <property type="component" value="Chromosome 2"/>
</dbReference>
<feature type="compositionally biased region" description="Basic and acidic residues" evidence="1">
    <location>
        <begin position="149"/>
        <end position="161"/>
    </location>
</feature>
<reference evidence="2" key="3">
    <citation type="submission" date="2025-08" db="UniProtKB">
        <authorList>
            <consortium name="Ensembl"/>
        </authorList>
    </citation>
    <scope>IDENTIFICATION</scope>
</reference>
<evidence type="ECO:0008006" key="4">
    <source>
        <dbReference type="Google" id="ProtNLM"/>
    </source>
</evidence>
<feature type="region of interest" description="Disordered" evidence="1">
    <location>
        <begin position="45"/>
        <end position="76"/>
    </location>
</feature>
<feature type="compositionally biased region" description="Polar residues" evidence="1">
    <location>
        <begin position="162"/>
        <end position="183"/>
    </location>
</feature>
<dbReference type="AlphaFoldDB" id="F6S339"/>
<organism evidence="2 3">
    <name type="scientific">Ciona intestinalis</name>
    <name type="common">Transparent sea squirt</name>
    <name type="synonym">Ascidia intestinalis</name>
    <dbReference type="NCBI Taxonomy" id="7719"/>
    <lineage>
        <taxon>Eukaryota</taxon>
        <taxon>Metazoa</taxon>
        <taxon>Chordata</taxon>
        <taxon>Tunicata</taxon>
        <taxon>Ascidiacea</taxon>
        <taxon>Phlebobranchia</taxon>
        <taxon>Cionidae</taxon>
        <taxon>Ciona</taxon>
    </lineage>
</organism>
<feature type="compositionally biased region" description="Basic and acidic residues" evidence="1">
    <location>
        <begin position="126"/>
        <end position="140"/>
    </location>
</feature>
<keyword evidence="3" id="KW-1185">Reference proteome</keyword>
<dbReference type="Ensembl" id="ENSCINT00000006557.3">
    <property type="protein sequence ID" value="ENSCINP00000006557.3"/>
    <property type="gene ID" value="ENSCING00000011558.2"/>
</dbReference>
<reference evidence="2" key="4">
    <citation type="submission" date="2025-09" db="UniProtKB">
        <authorList>
            <consortium name="Ensembl"/>
        </authorList>
    </citation>
    <scope>IDENTIFICATION</scope>
</reference>
<proteinExistence type="predicted"/>
<evidence type="ECO:0000313" key="3">
    <source>
        <dbReference type="Proteomes" id="UP000008144"/>
    </source>
</evidence>
<name>F6S339_CIOIN</name>
<protein>
    <recommendedName>
        <fullName evidence="4">Protein kinase domain-containing protein</fullName>
    </recommendedName>
</protein>
<evidence type="ECO:0000256" key="1">
    <source>
        <dbReference type="SAM" id="MobiDB-lite"/>
    </source>
</evidence>